<proteinExistence type="predicted"/>
<dbReference type="Pfam" id="PF22352">
    <property type="entry name" value="K319L-like_PKD"/>
    <property type="match status" value="2"/>
</dbReference>
<dbReference type="RefSeq" id="WP_195810593.1">
    <property type="nucleotide sequence ID" value="NZ_CP064795.1"/>
</dbReference>
<dbReference type="Gene3D" id="2.60.40.3010">
    <property type="match status" value="1"/>
</dbReference>
<dbReference type="PROSITE" id="PS51257">
    <property type="entry name" value="PROKAR_LIPOPROTEIN"/>
    <property type="match status" value="1"/>
</dbReference>
<dbReference type="Gene3D" id="2.60.40.10">
    <property type="entry name" value="Immunoglobulins"/>
    <property type="match status" value="1"/>
</dbReference>
<protein>
    <recommendedName>
        <fullName evidence="3">Ig-like domain-containing protein</fullName>
    </recommendedName>
</protein>
<sequence>MKALPWLLASGSLFLIGCGGSDEDNGVKENLLPRITLQSNSSAKENTIFTLSATATDPDGTISAYAWQSANPEVEFIRGQDQAEAQVRLPAVTEDKEVLFSLSVTDNQGESAMAESVITVVQVAPEIAPIPAQTAAEKSQVSIGAEVMLESGTISQYQWRQTSGPQVSLGGADTDTLEVTLPEVDSAQAALFELRVTDDDGDEATTTAQINITQSTLSLTVNGLATDAPLANANIVVMLNGEDYLEAGPTDSQGNFGFELVVDDSMADAFVSIRAKGTGDQAAAGLISLLSNFNTLMEKSGDDGVLDASEEAATTVSNVTTAKYALLKRAADTQNIFTEEAVKVFSEQVNAQEVFTLATAIKVAIDKASSEQTRLPADIVDTLALIEDATATDAFVTSVVQTVEFAEARQEIIDDPTLFATTASFDEAFAFYHLPASDLQSFSPVLHFFANGTGREGITTFSWLADGATLQVTYDGESTSTSYPQREIDGVLVQVREDHVPVTRHYTLITENATSQDYLVTYTSEYQYPETPQLATEPYSSTSVVTVKQQPQALAVEPPAKVYITLPSTSGRGSMILQDDEEAFVVSRYEAFILNQDGTGLAELTNQAIRWSTADDALVIQDFSGSHLPAGALVAQGVAKRRGLDLLAVSVVEAPNTRLYEYDAVVKAVIEPDEIRWEDVQIPGTYGYDTILGESQLDAFWIELTEEGAAYTVFTNDNNQDGVLEESEVLVYGGNWLLDETNHLVINRYLDAQTLGSAPACVSSSASCVLYNKRTWQLLNQQDDLLTVINVHDFNIGIRSDQPQPRDVTQDIRTIQKITEVPFDISDMIGR</sequence>
<dbReference type="KEGG" id="smaa:IT774_15645"/>
<gene>
    <name evidence="1" type="ORF">IT774_15645</name>
</gene>
<name>A0A7S9HDE8_9ALTE</name>
<accession>A0A7S9HDE8</accession>
<dbReference type="Proteomes" id="UP000595095">
    <property type="component" value="Chromosome"/>
</dbReference>
<organism evidence="1 2">
    <name type="scientific">Salinimonas marina</name>
    <dbReference type="NCBI Taxonomy" id="2785918"/>
    <lineage>
        <taxon>Bacteria</taxon>
        <taxon>Pseudomonadati</taxon>
        <taxon>Pseudomonadota</taxon>
        <taxon>Gammaproteobacteria</taxon>
        <taxon>Alteromonadales</taxon>
        <taxon>Alteromonadaceae</taxon>
        <taxon>Alteromonas/Salinimonas group</taxon>
        <taxon>Salinimonas</taxon>
    </lineage>
</organism>
<reference evidence="1 2" key="1">
    <citation type="submission" date="2020-11" db="EMBL/GenBank/DDBJ databases">
        <title>Complete genome sequence for Salinimonas sp. strain G2-b.</title>
        <authorList>
            <person name="Park S.-J."/>
        </authorList>
    </citation>
    <scope>NUCLEOTIDE SEQUENCE [LARGE SCALE GENOMIC DNA]</scope>
    <source>
        <strain evidence="1 2">G2-b</strain>
    </source>
</reference>
<dbReference type="AlphaFoldDB" id="A0A7S9HDE8"/>
<evidence type="ECO:0008006" key="3">
    <source>
        <dbReference type="Google" id="ProtNLM"/>
    </source>
</evidence>
<evidence type="ECO:0000313" key="2">
    <source>
        <dbReference type="Proteomes" id="UP000595095"/>
    </source>
</evidence>
<dbReference type="InterPro" id="IPR013783">
    <property type="entry name" value="Ig-like_fold"/>
</dbReference>
<evidence type="ECO:0000313" key="1">
    <source>
        <dbReference type="EMBL" id="QPG05506.1"/>
    </source>
</evidence>
<keyword evidence="2" id="KW-1185">Reference proteome</keyword>
<dbReference type="EMBL" id="CP064795">
    <property type="protein sequence ID" value="QPG05506.1"/>
    <property type="molecule type" value="Genomic_DNA"/>
</dbReference>